<feature type="compositionally biased region" description="Basic and acidic residues" evidence="1">
    <location>
        <begin position="133"/>
        <end position="147"/>
    </location>
</feature>
<protein>
    <submittedName>
        <fullName evidence="2">Uncharacterized protein</fullName>
    </submittedName>
</protein>
<accession>A0A6J4P282</accession>
<sequence>GYRGLGFGAAGGRCGRGVVPGRGDGSGGGGDLGGRLGGAALARGAGGVRVRGVGRDLLPLVALRGLPGVARQPWKPRSAARRVAGGGRVPVHGPVVRLRPAAPVRVRAGDAARHLRLPPRRLPASRALGGGHFRPDGAVARRPDGRGLPRLGHGGQRRQPHLRGGTAGSRGGRGDRRGAHRLRALDLRRSSGCGDHPGRQGRPAAGLRDLRPHGAVGARRRRHRTVRRLALDDRGRRRGGRARPGRLAPQRTDLAPRPQGGAAEGRM</sequence>
<feature type="region of interest" description="Disordered" evidence="1">
    <location>
        <begin position="122"/>
        <end position="267"/>
    </location>
</feature>
<gene>
    <name evidence="2" type="ORF">AVDCRST_MAG01-01-1052</name>
</gene>
<name>A0A6J4P282_9ACTN</name>
<feature type="non-terminal residue" evidence="2">
    <location>
        <position position="1"/>
    </location>
</feature>
<evidence type="ECO:0000256" key="1">
    <source>
        <dbReference type="SAM" id="MobiDB-lite"/>
    </source>
</evidence>
<dbReference type="EMBL" id="CADCUW010000148">
    <property type="protein sequence ID" value="CAA9400544.1"/>
    <property type="molecule type" value="Genomic_DNA"/>
</dbReference>
<feature type="non-terminal residue" evidence="2">
    <location>
        <position position="267"/>
    </location>
</feature>
<feature type="compositionally biased region" description="Basic and acidic residues" evidence="1">
    <location>
        <begin position="172"/>
        <end position="189"/>
    </location>
</feature>
<feature type="compositionally biased region" description="Basic residues" evidence="1">
    <location>
        <begin position="218"/>
        <end position="227"/>
    </location>
</feature>
<organism evidence="2">
    <name type="scientific">uncultured Rubrobacteraceae bacterium</name>
    <dbReference type="NCBI Taxonomy" id="349277"/>
    <lineage>
        <taxon>Bacteria</taxon>
        <taxon>Bacillati</taxon>
        <taxon>Actinomycetota</taxon>
        <taxon>Rubrobacteria</taxon>
        <taxon>Rubrobacterales</taxon>
        <taxon>Rubrobacteraceae</taxon>
        <taxon>environmental samples</taxon>
    </lineage>
</organism>
<proteinExistence type="predicted"/>
<evidence type="ECO:0000313" key="2">
    <source>
        <dbReference type="EMBL" id="CAA9400544.1"/>
    </source>
</evidence>
<reference evidence="2" key="1">
    <citation type="submission" date="2020-02" db="EMBL/GenBank/DDBJ databases">
        <authorList>
            <person name="Meier V. D."/>
        </authorList>
    </citation>
    <scope>NUCLEOTIDE SEQUENCE</scope>
    <source>
        <strain evidence="2">AVDCRST_MAG01</strain>
    </source>
</reference>
<dbReference type="AlphaFoldDB" id="A0A6J4P282"/>